<reference evidence="3" key="1">
    <citation type="submission" date="2017-01" db="EMBL/GenBank/DDBJ databases">
        <authorList>
            <person name="Varghese N."/>
            <person name="Submissions S."/>
        </authorList>
    </citation>
    <scope>NUCLEOTIDE SEQUENCE [LARGE SCALE GENOMIC DNA]</scope>
    <source>
        <strain evidence="3">ATCC 700103</strain>
    </source>
</reference>
<organism evidence="2 3">
    <name type="scientific">Halanaerobium kushneri</name>
    <dbReference type="NCBI Taxonomy" id="56779"/>
    <lineage>
        <taxon>Bacteria</taxon>
        <taxon>Bacillati</taxon>
        <taxon>Bacillota</taxon>
        <taxon>Clostridia</taxon>
        <taxon>Halanaerobiales</taxon>
        <taxon>Halanaerobiaceae</taxon>
        <taxon>Halanaerobium</taxon>
    </lineage>
</organism>
<dbReference type="EMBL" id="FTNC01000003">
    <property type="protein sequence ID" value="SIQ33895.1"/>
    <property type="molecule type" value="Genomic_DNA"/>
</dbReference>
<evidence type="ECO:0000313" key="3">
    <source>
        <dbReference type="Proteomes" id="UP000185669"/>
    </source>
</evidence>
<accession>A0A1N6RYH2</accession>
<dbReference type="RefSeq" id="WP_076543983.1">
    <property type="nucleotide sequence ID" value="NZ_FTNC01000003.1"/>
</dbReference>
<name>A0A1N6RYH2_9FIRM</name>
<evidence type="ECO:0000256" key="1">
    <source>
        <dbReference type="SAM" id="SignalP"/>
    </source>
</evidence>
<feature type="chain" id="PRO_5012523427" evidence="1">
    <location>
        <begin position="28"/>
        <end position="426"/>
    </location>
</feature>
<dbReference type="InterPro" id="IPR006059">
    <property type="entry name" value="SBP"/>
</dbReference>
<dbReference type="Proteomes" id="UP000185669">
    <property type="component" value="Unassembled WGS sequence"/>
</dbReference>
<dbReference type="OrthoDB" id="9768630at2"/>
<sequence length="426" mass="47926">MKRKIKSLFIISLVTLMLLSTVVSVSAQEKLSGEITVWSWDVAYKSLKAAAENFEELHPETNIILQELTVSDLYDKLAVSLLTGVGLPDVVSSEGNYYRTFISKFPEAFVDLTQVIEPIKDDFLESKIAEATIDGKIMAFPWDTGPVGLYYRADIFEEAGIKAEDIETWDDFIEAGKKVVASTDGKVKMIGIDKKAEDATYNMLSRQLADTVYFNENSEPVLDSKESMLVMEKIDQMNNAGIIYNVDGWGGRVQASANSLIATLPYAVWWAGTLQEQAADLHGKWRVMELPRFKEGGDRYSSRGGSGLMLTKDSDNPELAKAFTKFAMTDVESLMVGFNKFGLYPSYKPCYDQPDFDQEVAYFGGQKIWKFFSEISPKMPKVKFTQYNSEIWPLFASAKAKILLENKEVEPTMKELQLEVEKLISE</sequence>
<protein>
    <submittedName>
        <fullName evidence="2">Carbohydrate ABC transporter substrate-binding protein, CUT1 family</fullName>
    </submittedName>
</protein>
<keyword evidence="3" id="KW-1185">Reference proteome</keyword>
<dbReference type="Gene3D" id="3.40.190.10">
    <property type="entry name" value="Periplasmic binding protein-like II"/>
    <property type="match status" value="1"/>
</dbReference>
<dbReference type="PANTHER" id="PTHR43649:SF12">
    <property type="entry name" value="DIACETYLCHITOBIOSE BINDING PROTEIN DASA"/>
    <property type="match status" value="1"/>
</dbReference>
<evidence type="ECO:0000313" key="2">
    <source>
        <dbReference type="EMBL" id="SIQ33895.1"/>
    </source>
</evidence>
<proteinExistence type="predicted"/>
<dbReference type="STRING" id="56779.SAMN05421834_103132"/>
<dbReference type="PANTHER" id="PTHR43649">
    <property type="entry name" value="ARABINOSE-BINDING PROTEIN-RELATED"/>
    <property type="match status" value="1"/>
</dbReference>
<dbReference type="AlphaFoldDB" id="A0A1N6RYH2"/>
<gene>
    <name evidence="2" type="ORF">SAMN05421834_103132</name>
</gene>
<keyword evidence="1" id="KW-0732">Signal</keyword>
<dbReference type="Pfam" id="PF13416">
    <property type="entry name" value="SBP_bac_8"/>
    <property type="match status" value="1"/>
</dbReference>
<dbReference type="InterPro" id="IPR050490">
    <property type="entry name" value="Bact_solute-bd_prot1"/>
</dbReference>
<feature type="signal peptide" evidence="1">
    <location>
        <begin position="1"/>
        <end position="27"/>
    </location>
</feature>
<dbReference type="SUPFAM" id="SSF53850">
    <property type="entry name" value="Periplasmic binding protein-like II"/>
    <property type="match status" value="1"/>
</dbReference>